<accession>A0AAX1KDC8</accession>
<dbReference type="Proteomes" id="UP000595466">
    <property type="component" value="Plasmid unnamed1"/>
</dbReference>
<sequence length="80" mass="9170">MNEEKINQARPKIKTDKWQVEDHAGGEDCCEALLLKMPAGQREFSLPLSVVINCLWIAEKEGYVPPLADQWWIDIRNAMS</sequence>
<proteinExistence type="predicted"/>
<organism evidence="1 2">
    <name type="scientific">Lactiplantibacillus plantarum</name>
    <name type="common">Lactobacillus plantarum</name>
    <dbReference type="NCBI Taxonomy" id="1590"/>
    <lineage>
        <taxon>Bacteria</taxon>
        <taxon>Bacillati</taxon>
        <taxon>Bacillota</taxon>
        <taxon>Bacilli</taxon>
        <taxon>Lactobacillales</taxon>
        <taxon>Lactobacillaceae</taxon>
        <taxon>Lactiplantibacillus</taxon>
    </lineage>
</organism>
<reference evidence="1 2" key="1">
    <citation type="submission" date="2020-12" db="EMBL/GenBank/DDBJ databases">
        <title>Whole genome sequencing of Lactobacillus plantarum PC518.</title>
        <authorList>
            <person name="Guo Q."/>
        </authorList>
    </citation>
    <scope>NUCLEOTIDE SEQUENCE [LARGE SCALE GENOMIC DNA]</scope>
    <source>
        <strain evidence="1 2">PC518</strain>
        <plasmid evidence="1 2">unnamed1</plasmid>
    </source>
</reference>
<geneLocation type="plasmid" evidence="1 2">
    <name>unnamed1</name>
</geneLocation>
<evidence type="ECO:0000313" key="2">
    <source>
        <dbReference type="Proteomes" id="UP000595466"/>
    </source>
</evidence>
<evidence type="ECO:0000313" key="1">
    <source>
        <dbReference type="EMBL" id="QQM62488.1"/>
    </source>
</evidence>
<keyword evidence="1" id="KW-0614">Plasmid</keyword>
<dbReference type="RefSeq" id="WP_071542869.1">
    <property type="nucleotide sequence ID" value="NZ_CP017955.1"/>
</dbReference>
<gene>
    <name evidence="1" type="ORF">JH395_15295</name>
</gene>
<dbReference type="AlphaFoldDB" id="A0AAX1KDC8"/>
<name>A0AAX1KDC8_LACPN</name>
<dbReference type="EMBL" id="CP066818">
    <property type="protein sequence ID" value="QQM62488.1"/>
    <property type="molecule type" value="Genomic_DNA"/>
</dbReference>
<protein>
    <submittedName>
        <fullName evidence="1">Uncharacterized protein</fullName>
    </submittedName>
</protein>